<protein>
    <recommendedName>
        <fullName evidence="3">ASCH domain-containing protein</fullName>
    </recommendedName>
</protein>
<sequence length="102" mass="11439">MTIPLLGFDNPQFHTGRNTSVRRGARWHGVTQACIALGEGRQLGPLPLQTELRSFDALEEADLCDEHDPACRNPAGLLAVMQRLYPGFRNDELVTLVHFRLE</sequence>
<name>A0A0R0CKS8_9GAMM</name>
<accession>A0A0R0CKS8</accession>
<evidence type="ECO:0000313" key="2">
    <source>
        <dbReference type="Proteomes" id="UP000051863"/>
    </source>
</evidence>
<reference evidence="1 2" key="1">
    <citation type="submission" date="2015-05" db="EMBL/GenBank/DDBJ databases">
        <title>Genome sequencing and analysis of members of genus Stenotrophomonas.</title>
        <authorList>
            <person name="Patil P.P."/>
            <person name="Midha S."/>
            <person name="Patil P.B."/>
        </authorList>
    </citation>
    <scope>NUCLEOTIDE SEQUENCE [LARGE SCALE GENOMIC DNA]</scope>
    <source>
        <strain evidence="1 2">DSM 18941</strain>
    </source>
</reference>
<gene>
    <name evidence="1" type="ORF">ABB27_14480</name>
</gene>
<dbReference type="AlphaFoldDB" id="A0A0R0CKS8"/>
<dbReference type="EMBL" id="LDJJ01000051">
    <property type="protein sequence ID" value="KRG65779.1"/>
    <property type="molecule type" value="Genomic_DNA"/>
</dbReference>
<evidence type="ECO:0008006" key="3">
    <source>
        <dbReference type="Google" id="ProtNLM"/>
    </source>
</evidence>
<dbReference type="PATRIC" id="fig|405446.3.peg.2642"/>
<organism evidence="1 2">
    <name type="scientific">Stenotrophomonas terrae</name>
    <dbReference type="NCBI Taxonomy" id="405446"/>
    <lineage>
        <taxon>Bacteria</taxon>
        <taxon>Pseudomonadati</taxon>
        <taxon>Pseudomonadota</taxon>
        <taxon>Gammaproteobacteria</taxon>
        <taxon>Lysobacterales</taxon>
        <taxon>Lysobacteraceae</taxon>
        <taxon>Stenotrophomonas</taxon>
    </lineage>
</organism>
<evidence type="ECO:0000313" key="1">
    <source>
        <dbReference type="EMBL" id="KRG65779.1"/>
    </source>
</evidence>
<proteinExistence type="predicted"/>
<dbReference type="Proteomes" id="UP000051863">
    <property type="component" value="Unassembled WGS sequence"/>
</dbReference>
<comment type="caution">
    <text evidence="1">The sequence shown here is derived from an EMBL/GenBank/DDBJ whole genome shotgun (WGS) entry which is preliminary data.</text>
</comment>
<dbReference type="RefSeq" id="WP_057629487.1">
    <property type="nucleotide sequence ID" value="NZ_LDJJ01000051.1"/>
</dbReference>
<keyword evidence="2" id="KW-1185">Reference proteome</keyword>
<dbReference type="OrthoDB" id="5975333at2"/>